<sequence length="280" mass="31840">TLFSSRRYGNVPSSIIPFIVLASAKYDDILMRQAFYTVSVDAFTHPTSADKDYLGRISQGFFAFHALGVFGDVAIERLKDARQAVWLIDSSAQIRALALAAPANAVYLECFSRLRDLGIRFFAPYSLFKETLVHLWFADNVVKENGADSPFVIAAARGEAPYPKPNEFLQGFIRWQAARNRCDWQTYLFEITGQHKFNEEAIRNTLSNIGIDVAELKDWPGFIDEDYAEVEDYTSKIAKVWEDKQLQSVVMFSEQPTVAYEKAKPEAEALIIVRREREGR</sequence>
<dbReference type="EMBL" id="BARV01004542">
    <property type="protein sequence ID" value="GAI18289.1"/>
    <property type="molecule type" value="Genomic_DNA"/>
</dbReference>
<proteinExistence type="predicted"/>
<gene>
    <name evidence="1" type="ORF">S06H3_10009</name>
</gene>
<comment type="caution">
    <text evidence="1">The sequence shown here is derived from an EMBL/GenBank/DDBJ whole genome shotgun (WGS) entry which is preliminary data.</text>
</comment>
<organism evidence="1">
    <name type="scientific">marine sediment metagenome</name>
    <dbReference type="NCBI Taxonomy" id="412755"/>
    <lineage>
        <taxon>unclassified sequences</taxon>
        <taxon>metagenomes</taxon>
        <taxon>ecological metagenomes</taxon>
    </lineage>
</organism>
<feature type="non-terminal residue" evidence="1">
    <location>
        <position position="1"/>
    </location>
</feature>
<reference evidence="1" key="1">
    <citation type="journal article" date="2014" name="Front. Microbiol.">
        <title>High frequency of phylogenetically diverse reductive dehalogenase-homologous genes in deep subseafloor sedimentary metagenomes.</title>
        <authorList>
            <person name="Kawai M."/>
            <person name="Futagami T."/>
            <person name="Toyoda A."/>
            <person name="Takaki Y."/>
            <person name="Nishi S."/>
            <person name="Hori S."/>
            <person name="Arai W."/>
            <person name="Tsubouchi T."/>
            <person name="Morono Y."/>
            <person name="Uchiyama I."/>
            <person name="Ito T."/>
            <person name="Fujiyama A."/>
            <person name="Inagaki F."/>
            <person name="Takami H."/>
        </authorList>
    </citation>
    <scope>NUCLEOTIDE SEQUENCE</scope>
    <source>
        <strain evidence="1">Expedition CK06-06</strain>
    </source>
</reference>
<protein>
    <submittedName>
        <fullName evidence="1">Uncharacterized protein</fullName>
    </submittedName>
</protein>
<name>X1NHY5_9ZZZZ</name>
<accession>X1NHY5</accession>
<dbReference type="AlphaFoldDB" id="X1NHY5"/>
<feature type="non-terminal residue" evidence="1">
    <location>
        <position position="280"/>
    </location>
</feature>
<evidence type="ECO:0000313" key="1">
    <source>
        <dbReference type="EMBL" id="GAI18289.1"/>
    </source>
</evidence>